<name>A0A5E7GAH3_PSEFL</name>
<dbReference type="Proteomes" id="UP000385207">
    <property type="component" value="Unassembled WGS sequence"/>
</dbReference>
<dbReference type="PANTHER" id="PTHR48051:SF54">
    <property type="entry name" value="LEUCINE-RICH REPEAT-CONTAINING PROTEIN"/>
    <property type="match status" value="1"/>
</dbReference>
<dbReference type="Gene3D" id="3.80.10.10">
    <property type="entry name" value="Ribonuclease Inhibitor"/>
    <property type="match status" value="1"/>
</dbReference>
<dbReference type="GO" id="GO:0005737">
    <property type="term" value="C:cytoplasm"/>
    <property type="evidence" value="ECO:0007669"/>
    <property type="project" value="TreeGrafter"/>
</dbReference>
<evidence type="ECO:0000256" key="2">
    <source>
        <dbReference type="ARBA" id="ARBA00012483"/>
    </source>
</evidence>
<organism evidence="9 10">
    <name type="scientific">Pseudomonas fluorescens</name>
    <dbReference type="NCBI Taxonomy" id="294"/>
    <lineage>
        <taxon>Bacteria</taxon>
        <taxon>Pseudomonadati</taxon>
        <taxon>Pseudomonadota</taxon>
        <taxon>Gammaproteobacteria</taxon>
        <taxon>Pseudomonadales</taxon>
        <taxon>Pseudomonadaceae</taxon>
        <taxon>Pseudomonas</taxon>
    </lineage>
</organism>
<dbReference type="InterPro" id="IPR029487">
    <property type="entry name" value="NEL_dom"/>
</dbReference>
<accession>A0A5E7GAH3</accession>
<sequence length="1171" mass="130670">MEQVDEFADHGSGNHQTYEGIYRQTVPQIYGPDTQIALRPADVKKWVWELRLQTLYSAYLDRAWPSDEAVVAPAPYALRTSVKAAFVMSAWLQRHEQRLTGEGLKLALLAAGLSADQTWETLAIDQLQAPTTAPSAVKASRLKLYRYTATDIWIFRRPPSAQILMYVPGNSSPLHDFTHAGQLRQWVVTQGGDSETKQALAAHFADEDRADGTFHAGVVTALDGMAIYPRVHRLTKEAGFFNNDGYWDPAQYIGFDDSPTGTDPFAQLVLTMKQAALASVKTIRDDAQVNRDSLSAVVEPVVQWINRYGALALFIPGGEGLLALAGLIDAGYGLDQAINGETADQRSAGVTRTVFGLLNALPVAGIAALAEGEAADIGALTKRDHEPGEASAASSVTPVSEPSVQPILPLPTRLALLRGVGPSVASFSDETLAQIGKVSAIDDDMLRLMQTGRPPTPLLADTISRFKIDQELGPAGSPELFNKRYETLQRSGNEWVRLFQRQYPGLPKSAIEQILDRYGVDIQRPPDTTETLQVFKRLDSKARQYQQHVRLNRAYEGLYLRSVLSPESDTLALHSLKNLPGWPKNLRIDVLDRSAIGRVLDRSGPLEAPNVRRLIKTGNHYLHQGRQTGFYGAVLGVLSDDERSALHLTSPDPVSELRLKIADQAMARSDFMLGSGRMDSRLPFEAQGLRGGGFPTTPQAEALTHETMRLQLKDIYPEFSNAQVDEMLLGAGPGAQAHIDGLRQQLEQLNTDLNHWLDQAADDVEDTEIEFLTADDIEAQGMDHLQIAAHNVRLLQDTIQRERETRIELADEMVDIWQKRAPQEGSHYSGSHLTGFKMDMDFEDFHRLPAINVHLDDVTELSMRRFHLVVRESLNDFLESFPNLRTLNLEGVDLRLPDIDGNLESVLPPQITRLRQLTSLNLRSTEMKFTHATASRLREIPHLQWLDLSDNPLEVPPLVQGMNDLRWLNLSNTRINACPIGIGDQPCLDRLDLRNNAITRVPPAIVNQAISRDRVLLHGNPLSNEDTLLRLVEHRHQTGINLWLSEPGPHYGEVVEWLHESNAEQQQARRLIWQRLAAKPLGTRFLRVMDGLVLTADFRVDYLTLQARVWRLLDEADASEELWTRLTPDIEVAEVDADNPFVLFTALENRAKLYTDWVAMGRPFPIEAGHP</sequence>
<evidence type="ECO:0000259" key="8">
    <source>
        <dbReference type="PROSITE" id="PS52053"/>
    </source>
</evidence>
<dbReference type="AlphaFoldDB" id="A0A5E7GAH3"/>
<evidence type="ECO:0000256" key="7">
    <source>
        <dbReference type="SAM" id="MobiDB-lite"/>
    </source>
</evidence>
<dbReference type="Pfam" id="PF14496">
    <property type="entry name" value="NEL"/>
    <property type="match status" value="1"/>
</dbReference>
<feature type="region of interest" description="Disordered" evidence="7">
    <location>
        <begin position="383"/>
        <end position="402"/>
    </location>
</feature>
<proteinExistence type="inferred from homology"/>
<gene>
    <name evidence="9" type="ORF">PS862_00198</name>
</gene>
<dbReference type="GO" id="GO:0016567">
    <property type="term" value="P:protein ubiquitination"/>
    <property type="evidence" value="ECO:0007669"/>
    <property type="project" value="InterPro"/>
</dbReference>
<dbReference type="SUPFAM" id="SSF52058">
    <property type="entry name" value="L domain-like"/>
    <property type="match status" value="1"/>
</dbReference>
<dbReference type="InterPro" id="IPR050216">
    <property type="entry name" value="LRR_domain-containing"/>
</dbReference>
<keyword evidence="6" id="KW-0964">Secreted</keyword>
<dbReference type="GO" id="GO:0061630">
    <property type="term" value="F:ubiquitin protein ligase activity"/>
    <property type="evidence" value="ECO:0007669"/>
    <property type="project" value="UniProtKB-EC"/>
</dbReference>
<evidence type="ECO:0000256" key="1">
    <source>
        <dbReference type="ARBA" id="ARBA00000900"/>
    </source>
</evidence>
<evidence type="ECO:0000313" key="10">
    <source>
        <dbReference type="Proteomes" id="UP000385207"/>
    </source>
</evidence>
<keyword evidence="4" id="KW-0677">Repeat</keyword>
<evidence type="ECO:0000256" key="6">
    <source>
        <dbReference type="PROSITE-ProRule" id="PRU01398"/>
    </source>
</evidence>
<dbReference type="GO" id="GO:0005576">
    <property type="term" value="C:extracellular region"/>
    <property type="evidence" value="ECO:0007669"/>
    <property type="project" value="UniProtKB-UniRule"/>
</dbReference>
<comment type="catalytic activity">
    <reaction evidence="1">
        <text>S-ubiquitinyl-[E2 ubiquitin-conjugating enzyme]-L-cysteine + [acceptor protein]-L-lysine = [E2 ubiquitin-conjugating enzyme]-L-cysteine + N(6)-ubiquitinyl-[acceptor protein]-L-lysine.</text>
        <dbReference type="EC" id="2.3.2.27"/>
    </reaction>
</comment>
<dbReference type="EC" id="2.3.2.27" evidence="2"/>
<dbReference type="PROSITE" id="PS52053">
    <property type="entry name" value="NEL"/>
    <property type="match status" value="1"/>
</dbReference>
<evidence type="ECO:0000313" key="9">
    <source>
        <dbReference type="EMBL" id="VVO48761.1"/>
    </source>
</evidence>
<evidence type="ECO:0000256" key="3">
    <source>
        <dbReference type="ARBA" id="ARBA00022614"/>
    </source>
</evidence>
<keyword evidence="3" id="KW-0433">Leucine-rich repeat</keyword>
<dbReference type="Pfam" id="PF20178">
    <property type="entry name" value="ToxA_N"/>
    <property type="match status" value="1"/>
</dbReference>
<dbReference type="EMBL" id="CABVII010000001">
    <property type="protein sequence ID" value="VVO48761.1"/>
    <property type="molecule type" value="Genomic_DNA"/>
</dbReference>
<comment type="caution">
    <text evidence="6">Lacks conserved residue(s) required for the propagation of feature annotation.</text>
</comment>
<keyword evidence="6" id="KW-0833">Ubl conjugation pathway</keyword>
<dbReference type="InterPro" id="IPR046673">
    <property type="entry name" value="ToxA_N"/>
</dbReference>
<dbReference type="InterPro" id="IPR032675">
    <property type="entry name" value="LRR_dom_sf"/>
</dbReference>
<keyword evidence="5" id="KW-0843">Virulence</keyword>
<keyword evidence="6" id="KW-1035">Host cytoplasm</keyword>
<evidence type="ECO:0000256" key="4">
    <source>
        <dbReference type="ARBA" id="ARBA00022737"/>
    </source>
</evidence>
<feature type="domain" description="NEL" evidence="8">
    <location>
        <begin position="1049"/>
        <end position="1171"/>
    </location>
</feature>
<comment type="similarity">
    <text evidence="6">Belongs to the LRR-containing bacterial E3 ligase family.</text>
</comment>
<protein>
    <recommendedName>
        <fullName evidence="2">RING-type E3 ubiquitin transferase</fullName>
        <ecNumber evidence="2">2.3.2.27</ecNumber>
    </recommendedName>
</protein>
<evidence type="ECO:0000256" key="5">
    <source>
        <dbReference type="ARBA" id="ARBA00023026"/>
    </source>
</evidence>
<reference evidence="9 10" key="1">
    <citation type="submission" date="2019-09" db="EMBL/GenBank/DDBJ databases">
        <authorList>
            <person name="Chandra G."/>
            <person name="Truman W A."/>
        </authorList>
    </citation>
    <scope>NUCLEOTIDE SEQUENCE [LARGE SCALE GENOMIC DNA]</scope>
    <source>
        <strain evidence="9">PS862</strain>
    </source>
</reference>
<feature type="compositionally biased region" description="Polar residues" evidence="7">
    <location>
        <begin position="392"/>
        <end position="402"/>
    </location>
</feature>
<dbReference type="PANTHER" id="PTHR48051">
    <property type="match status" value="1"/>
</dbReference>